<evidence type="ECO:0000256" key="1">
    <source>
        <dbReference type="SAM" id="Phobius"/>
    </source>
</evidence>
<name>A0A1M5GCU7_9ACTN</name>
<keyword evidence="1" id="KW-1133">Transmembrane helix</keyword>
<dbReference type="AlphaFoldDB" id="A0A1M5GCU7"/>
<feature type="transmembrane region" description="Helical" evidence="1">
    <location>
        <begin position="38"/>
        <end position="55"/>
    </location>
</feature>
<feature type="transmembrane region" description="Helical" evidence="1">
    <location>
        <begin position="163"/>
        <end position="188"/>
    </location>
</feature>
<feature type="transmembrane region" description="Helical" evidence="1">
    <location>
        <begin position="95"/>
        <end position="114"/>
    </location>
</feature>
<gene>
    <name evidence="2" type="ORF">SAMN05443575_1132</name>
</gene>
<sequence>MSVAPGPSDQAAYPPAPTGEYGAPAAQGPKVSVTWTDALLVLGALVAAVGSFLPFEKLTYHGGSYSVTGFGSASTSGSKEIAQGYTTDLLTPGHGGVIVLVGALVVLLAGLLVLAGKGRLWVSIVSLVVSVVAGFIALVALGVPASDAKDLNNLRDDFDVSGSVQIGAVLCAIGMIVALAFSIVALCVRRRRG</sequence>
<dbReference type="RefSeq" id="WP_073387382.1">
    <property type="nucleotide sequence ID" value="NZ_FQVU01000002.1"/>
</dbReference>
<evidence type="ECO:0000313" key="2">
    <source>
        <dbReference type="EMBL" id="SHG01516.1"/>
    </source>
</evidence>
<feature type="transmembrane region" description="Helical" evidence="1">
    <location>
        <begin position="121"/>
        <end position="143"/>
    </location>
</feature>
<reference evidence="2 3" key="1">
    <citation type="submission" date="2016-11" db="EMBL/GenBank/DDBJ databases">
        <authorList>
            <person name="Jaros S."/>
            <person name="Januszkiewicz K."/>
            <person name="Wedrychowicz H."/>
        </authorList>
    </citation>
    <scope>NUCLEOTIDE SEQUENCE [LARGE SCALE GENOMIC DNA]</scope>
    <source>
        <strain evidence="2 3">DSM 45627</strain>
    </source>
</reference>
<accession>A0A1M5GCU7</accession>
<keyword evidence="3" id="KW-1185">Reference proteome</keyword>
<dbReference type="STRING" id="1206085.SAMN05443575_1132"/>
<keyword evidence="1" id="KW-0472">Membrane</keyword>
<dbReference type="Proteomes" id="UP000186132">
    <property type="component" value="Unassembled WGS sequence"/>
</dbReference>
<dbReference type="EMBL" id="FQVU01000002">
    <property type="protein sequence ID" value="SHG01516.1"/>
    <property type="molecule type" value="Genomic_DNA"/>
</dbReference>
<evidence type="ECO:0000313" key="3">
    <source>
        <dbReference type="Proteomes" id="UP000186132"/>
    </source>
</evidence>
<proteinExistence type="predicted"/>
<keyword evidence="1" id="KW-0812">Transmembrane</keyword>
<protein>
    <submittedName>
        <fullName evidence="2">Uncharacterized protein</fullName>
    </submittedName>
</protein>
<organism evidence="2 3">
    <name type="scientific">Jatrophihabitans endophyticus</name>
    <dbReference type="NCBI Taxonomy" id="1206085"/>
    <lineage>
        <taxon>Bacteria</taxon>
        <taxon>Bacillati</taxon>
        <taxon>Actinomycetota</taxon>
        <taxon>Actinomycetes</taxon>
        <taxon>Jatrophihabitantales</taxon>
        <taxon>Jatrophihabitantaceae</taxon>
        <taxon>Jatrophihabitans</taxon>
    </lineage>
</organism>